<dbReference type="Proteomes" id="UP000482960">
    <property type="component" value="Unassembled WGS sequence"/>
</dbReference>
<evidence type="ECO:0000313" key="3">
    <source>
        <dbReference type="Proteomes" id="UP000482960"/>
    </source>
</evidence>
<dbReference type="EMBL" id="BLPG01000001">
    <property type="protein sequence ID" value="GFJ92597.1"/>
    <property type="molecule type" value="Genomic_DNA"/>
</dbReference>
<proteinExistence type="predicted"/>
<feature type="region of interest" description="Disordered" evidence="1">
    <location>
        <begin position="290"/>
        <end position="314"/>
    </location>
</feature>
<reference evidence="2 3" key="1">
    <citation type="submission" date="2020-03" db="EMBL/GenBank/DDBJ databases">
        <title>Whole genome shotgun sequence of Phytohabitans rumicis NBRC 108638.</title>
        <authorList>
            <person name="Komaki H."/>
            <person name="Tamura T."/>
        </authorList>
    </citation>
    <scope>NUCLEOTIDE SEQUENCE [LARGE SCALE GENOMIC DNA]</scope>
    <source>
        <strain evidence="2 3">NBRC 108638</strain>
    </source>
</reference>
<evidence type="ECO:0000256" key="1">
    <source>
        <dbReference type="SAM" id="MobiDB-lite"/>
    </source>
</evidence>
<comment type="caution">
    <text evidence="2">The sequence shown here is derived from an EMBL/GenBank/DDBJ whole genome shotgun (WGS) entry which is preliminary data.</text>
</comment>
<gene>
    <name evidence="2" type="ORF">Prum_062390</name>
</gene>
<accession>A0A6V8LEX5</accession>
<organism evidence="2 3">
    <name type="scientific">Phytohabitans rumicis</name>
    <dbReference type="NCBI Taxonomy" id="1076125"/>
    <lineage>
        <taxon>Bacteria</taxon>
        <taxon>Bacillati</taxon>
        <taxon>Actinomycetota</taxon>
        <taxon>Actinomycetes</taxon>
        <taxon>Micromonosporales</taxon>
        <taxon>Micromonosporaceae</taxon>
    </lineage>
</organism>
<protein>
    <submittedName>
        <fullName evidence="2">Uncharacterized protein</fullName>
    </submittedName>
</protein>
<evidence type="ECO:0000313" key="2">
    <source>
        <dbReference type="EMBL" id="GFJ92597.1"/>
    </source>
</evidence>
<sequence>MRGVTDATLPTAAAAPNTVERAAHAFATVEQWMSSDPMAGLLGLFDQATAAPPADWTSWLHLNEELPEWLEAVFQAADSVPRGLTPDQVEVLRRTLSVERTAAAHFNFRTRDGSGYRERSQAVDGAFSQQTRARVLALTTELGLVEARPPRFASYEKTLVLGGGYRSPLLRARLAARFRATGVDLGEISFLGSPRFLIEDPPEHVATAEYAPEATDEFGLMIGAVRAEFGLAASEVTFLCGCPSADQRCPKWLAQGAEGADETPPAYTHERQATLIESDGRVIGSVLSASTGRPRTVRTPRTPSACGRAAPSPG</sequence>
<name>A0A6V8LEX5_9ACTN</name>
<keyword evidence="3" id="KW-1185">Reference proteome</keyword>
<dbReference type="AlphaFoldDB" id="A0A6V8LEX5"/>
<reference evidence="2 3" key="2">
    <citation type="submission" date="2020-03" db="EMBL/GenBank/DDBJ databases">
        <authorList>
            <person name="Ichikawa N."/>
            <person name="Kimura A."/>
            <person name="Kitahashi Y."/>
            <person name="Uohara A."/>
        </authorList>
    </citation>
    <scope>NUCLEOTIDE SEQUENCE [LARGE SCALE GENOMIC DNA]</scope>
    <source>
        <strain evidence="2 3">NBRC 108638</strain>
    </source>
</reference>
<feature type="compositionally biased region" description="Low complexity" evidence="1">
    <location>
        <begin position="291"/>
        <end position="303"/>
    </location>
</feature>